<dbReference type="EMBL" id="LC172057">
    <property type="protein sequence ID" value="BBA10547.1"/>
    <property type="molecule type" value="Genomic_DNA"/>
</dbReference>
<keyword evidence="1" id="KW-1133">Transmembrane helix</keyword>
<feature type="transmembrane region" description="Helical" evidence="1">
    <location>
        <begin position="32"/>
        <end position="51"/>
    </location>
</feature>
<reference evidence="2" key="1">
    <citation type="journal article" date="2017" name="Zool. J. Linn. Soc.">
        <title>Molecular phylogeny, frequent parallel evolution and new system of Japanese clausiliid land snails (Gastropoda: Stylommatophora).</title>
        <authorList>
            <person name="Motochin R."/>
            <person name="Wang M."/>
            <person name="Ueshima R."/>
        </authorList>
    </citation>
    <scope>NUCLEOTIDE SEQUENCE</scope>
    <source>
        <strain evidence="2">AK268</strain>
        <tissue evidence="2">Muscle</tissue>
    </source>
</reference>
<protein>
    <submittedName>
        <fullName evidence="2">NADH dehydrogenase subunit 4L</fullName>
    </submittedName>
</protein>
<gene>
    <name evidence="2" type="primary">ND4L</name>
</gene>
<proteinExistence type="predicted"/>
<accession>A0A224A1K2</accession>
<dbReference type="Gene3D" id="1.10.287.3510">
    <property type="match status" value="1"/>
</dbReference>
<keyword evidence="1" id="KW-0812">Transmembrane</keyword>
<organism evidence="2">
    <name type="scientific">Megalophaedusa kawamotoi</name>
    <dbReference type="NCBI Taxonomy" id="1885868"/>
    <lineage>
        <taxon>Eukaryota</taxon>
        <taxon>Metazoa</taxon>
        <taxon>Spiralia</taxon>
        <taxon>Lophotrochozoa</taxon>
        <taxon>Mollusca</taxon>
        <taxon>Gastropoda</taxon>
        <taxon>Heterobranchia</taxon>
        <taxon>Euthyneura</taxon>
        <taxon>Panpulmonata</taxon>
        <taxon>Eupulmonata</taxon>
        <taxon>Stylommatophora</taxon>
        <taxon>Helicina</taxon>
        <taxon>Clausilioidea</taxon>
        <taxon>Clausiliidae</taxon>
        <taxon>Phaedusinae</taxon>
        <taxon>Megalophaedusa</taxon>
    </lineage>
</organism>
<evidence type="ECO:0000313" key="2">
    <source>
        <dbReference type="EMBL" id="BBA10547.1"/>
    </source>
</evidence>
<geneLocation type="mitochondrion" evidence="2"/>
<evidence type="ECO:0000256" key="1">
    <source>
        <dbReference type="SAM" id="Phobius"/>
    </source>
</evidence>
<sequence>MKLMYMLSLLFALTFLVFFSMGKKFLYSLLVLESLVLVSLLVNLLALGTVLNSMYLFILLLTLAVSEAAMGLSLLMSYLKMNGSDLILANLGIS</sequence>
<keyword evidence="2" id="KW-0496">Mitochondrion</keyword>
<dbReference type="AlphaFoldDB" id="A0A224A1K2"/>
<keyword evidence="1" id="KW-0472">Membrane</keyword>
<feature type="transmembrane region" description="Helical" evidence="1">
    <location>
        <begin position="58"/>
        <end position="79"/>
    </location>
</feature>
<name>A0A224A1K2_9EUPU</name>